<organism evidence="3">
    <name type="scientific">Dunaliella tertiolecta</name>
    <name type="common">Green alga</name>
    <dbReference type="NCBI Taxonomy" id="3047"/>
    <lineage>
        <taxon>Eukaryota</taxon>
        <taxon>Viridiplantae</taxon>
        <taxon>Chlorophyta</taxon>
        <taxon>core chlorophytes</taxon>
        <taxon>Chlorophyceae</taxon>
        <taxon>CS clade</taxon>
        <taxon>Chlamydomonadales</taxon>
        <taxon>Dunaliellaceae</taxon>
        <taxon>Dunaliella</taxon>
    </lineage>
</organism>
<dbReference type="PRINTS" id="PR00891">
    <property type="entry name" value="RABGDIREP"/>
</dbReference>
<dbReference type="PANTHER" id="PTHR11787:SF4">
    <property type="entry name" value="CHM, RAB ESCORT PROTEIN 1"/>
    <property type="match status" value="1"/>
</dbReference>
<dbReference type="GO" id="GO:0016192">
    <property type="term" value="P:vesicle-mediated transport"/>
    <property type="evidence" value="ECO:0007669"/>
    <property type="project" value="TreeGrafter"/>
</dbReference>
<reference evidence="3" key="1">
    <citation type="submission" date="2021-01" db="EMBL/GenBank/DDBJ databases">
        <authorList>
            <person name="Corre E."/>
            <person name="Pelletier E."/>
            <person name="Niang G."/>
            <person name="Scheremetjew M."/>
            <person name="Finn R."/>
            <person name="Kale V."/>
            <person name="Holt S."/>
            <person name="Cochrane G."/>
            <person name="Meng A."/>
            <person name="Brown T."/>
            <person name="Cohen L."/>
        </authorList>
    </citation>
    <scope>NUCLEOTIDE SEQUENCE</scope>
    <source>
        <strain evidence="3">CCMP1320</strain>
    </source>
</reference>
<feature type="region of interest" description="Disordered" evidence="2">
    <location>
        <begin position="250"/>
        <end position="307"/>
    </location>
</feature>
<dbReference type="GO" id="GO:0005968">
    <property type="term" value="C:Rab-protein geranylgeranyltransferase complex"/>
    <property type="evidence" value="ECO:0007669"/>
    <property type="project" value="TreeGrafter"/>
</dbReference>
<dbReference type="Gene3D" id="1.10.405.10">
    <property type="entry name" value="Guanine Nucleotide Dissociation Inhibitor, domain 1"/>
    <property type="match status" value="1"/>
</dbReference>
<proteinExistence type="inferred from homology"/>
<dbReference type="SUPFAM" id="SSF51905">
    <property type="entry name" value="FAD/NAD(P)-binding domain"/>
    <property type="match status" value="1"/>
</dbReference>
<dbReference type="Pfam" id="PF00996">
    <property type="entry name" value="GDI"/>
    <property type="match status" value="2"/>
</dbReference>
<evidence type="ECO:0000256" key="1">
    <source>
        <dbReference type="ARBA" id="ARBA00005593"/>
    </source>
</evidence>
<accession>A0A7S3QW78</accession>
<dbReference type="GO" id="GO:0005634">
    <property type="term" value="C:nucleus"/>
    <property type="evidence" value="ECO:0007669"/>
    <property type="project" value="TreeGrafter"/>
</dbReference>
<evidence type="ECO:0008006" key="4">
    <source>
        <dbReference type="Google" id="ProtNLM"/>
    </source>
</evidence>
<comment type="similarity">
    <text evidence="1">Belongs to the Rab GDI family.</text>
</comment>
<dbReference type="PANTHER" id="PTHR11787">
    <property type="entry name" value="RAB GDP-DISSOCIATION INHIBITOR"/>
    <property type="match status" value="1"/>
</dbReference>
<dbReference type="InterPro" id="IPR036188">
    <property type="entry name" value="FAD/NAD-bd_sf"/>
</dbReference>
<dbReference type="EMBL" id="HBIP01016574">
    <property type="protein sequence ID" value="CAE0494626.1"/>
    <property type="molecule type" value="Transcribed_RNA"/>
</dbReference>
<dbReference type="InterPro" id="IPR018203">
    <property type="entry name" value="GDP_dissociation_inhibitor"/>
</dbReference>
<evidence type="ECO:0000313" key="3">
    <source>
        <dbReference type="EMBL" id="CAE0494626.1"/>
    </source>
</evidence>
<dbReference type="AlphaFoldDB" id="A0A7S3QW78"/>
<dbReference type="GO" id="GO:0005829">
    <property type="term" value="C:cytosol"/>
    <property type="evidence" value="ECO:0007669"/>
    <property type="project" value="TreeGrafter"/>
</dbReference>
<dbReference type="GO" id="GO:0005092">
    <property type="term" value="F:GDP-dissociation inhibitor activity"/>
    <property type="evidence" value="ECO:0007669"/>
    <property type="project" value="InterPro"/>
</dbReference>
<dbReference type="GO" id="GO:0007264">
    <property type="term" value="P:small GTPase-mediated signal transduction"/>
    <property type="evidence" value="ECO:0007669"/>
    <property type="project" value="InterPro"/>
</dbReference>
<gene>
    <name evidence="3" type="ORF">DTER00134_LOCUS9699</name>
</gene>
<name>A0A7S3QW78_DUNTE</name>
<evidence type="ECO:0000256" key="2">
    <source>
        <dbReference type="SAM" id="MobiDB-lite"/>
    </source>
</evidence>
<sequence length="397" mass="41730">MDKIEPEQFDIIVVGSGVVEGLLAGALVRAGKSVLLIDQTDVYGSEEASFTLAGLMGSTDPQLNPNIAPADPQGQQLQGAAPMLPSPAMQLVRIPQPALPISGVEVWSVPEADLGNQRGYILDLAPKVLYQAEPMVDVLVSTRAHNYLEFKAVDGSYIWCGSAGLRRVPASRADIFRDRSLGLADKRTLMSTITACMEAHEQGCGRLMGSLSRKEPLAQVLRSEGLSPLLQDVVLYGIAMADWAQQPAEELGEAAGDGEQLVEGGHRGDQRVPPPQPLSQQQQPQQTQHQQQPRQQQQQQQKQLQQSIPCPTPVPLVSVRSGCASLAVFTQSLGRFGAPGAFMAPSYGAGSLPEALVRHAAVHGAVTALRWAGSGGIGAGAQGATATAAAAAGTSTC</sequence>
<dbReference type="Gene3D" id="3.50.50.60">
    <property type="entry name" value="FAD/NAD(P)-binding domain"/>
    <property type="match status" value="2"/>
</dbReference>
<feature type="compositionally biased region" description="Low complexity" evidence="2">
    <location>
        <begin position="278"/>
        <end position="306"/>
    </location>
</feature>
<protein>
    <recommendedName>
        <fullName evidence="4">Rab GDP dissociation inhibitor</fullName>
    </recommendedName>
</protein>
<dbReference type="Gene3D" id="3.30.519.10">
    <property type="entry name" value="Guanine Nucleotide Dissociation Inhibitor, domain 2"/>
    <property type="match status" value="1"/>
</dbReference>